<protein>
    <submittedName>
        <fullName evidence="2">Uncharacterized protein</fullName>
    </submittedName>
</protein>
<feature type="region of interest" description="Disordered" evidence="1">
    <location>
        <begin position="47"/>
        <end position="71"/>
    </location>
</feature>
<evidence type="ECO:0000256" key="1">
    <source>
        <dbReference type="SAM" id="MobiDB-lite"/>
    </source>
</evidence>
<dbReference type="EMBL" id="JH795140">
    <property type="protein sequence ID" value="ELQ64809.1"/>
    <property type="molecule type" value="Genomic_DNA"/>
</dbReference>
<accession>L7JAC4</accession>
<evidence type="ECO:0000313" key="2">
    <source>
        <dbReference type="EMBL" id="ELQ64809.1"/>
    </source>
</evidence>
<proteinExistence type="predicted"/>
<organism>
    <name type="scientific">Pyricularia oryzae (strain P131)</name>
    <name type="common">Rice blast fungus</name>
    <name type="synonym">Magnaporthe oryzae</name>
    <dbReference type="NCBI Taxonomy" id="1143193"/>
    <lineage>
        <taxon>Eukaryota</taxon>
        <taxon>Fungi</taxon>
        <taxon>Dikarya</taxon>
        <taxon>Ascomycota</taxon>
        <taxon>Pezizomycotina</taxon>
        <taxon>Sordariomycetes</taxon>
        <taxon>Sordariomycetidae</taxon>
        <taxon>Magnaporthales</taxon>
        <taxon>Pyriculariaceae</taxon>
        <taxon>Pyricularia</taxon>
    </lineage>
</organism>
<gene>
    <name evidence="2" type="ORF">OOW_P131scaffold00562g13</name>
</gene>
<name>L7JAC4_PYRO1</name>
<reference evidence="2" key="1">
    <citation type="journal article" date="2012" name="PLoS Genet.">
        <title>Comparative analysis of the genomes of two field isolates of the rice blast fungus Magnaporthe oryzae.</title>
        <authorList>
            <person name="Xue M."/>
            <person name="Yang J."/>
            <person name="Li Z."/>
            <person name="Hu S."/>
            <person name="Yao N."/>
            <person name="Dean R.A."/>
            <person name="Zhao W."/>
            <person name="Shen M."/>
            <person name="Zhang H."/>
            <person name="Li C."/>
            <person name="Liu L."/>
            <person name="Cao L."/>
            <person name="Xu X."/>
            <person name="Xing Y."/>
            <person name="Hsiang T."/>
            <person name="Zhang Z."/>
            <person name="Xu J.R."/>
            <person name="Peng Y.L."/>
        </authorList>
    </citation>
    <scope>NUCLEOTIDE SEQUENCE [LARGE SCALE GENOMIC DNA]</scope>
    <source>
        <strain evidence="2">P131</strain>
    </source>
</reference>
<dbReference type="AlphaFoldDB" id="L7JAC4"/>
<sequence length="83" mass="9088">MIDKSNRQVGLQRDGRGWWQSRGLRHEDIILPHTESQGTPRLSLISSSYGQGSSQPGAWAEGGSMGGIPPYGAKRVYEVDEGF</sequence>